<feature type="transmembrane region" description="Helical" evidence="1">
    <location>
        <begin position="179"/>
        <end position="195"/>
    </location>
</feature>
<organism evidence="2 3">
    <name type="scientific">Pyrus ussuriensis x Pyrus communis</name>
    <dbReference type="NCBI Taxonomy" id="2448454"/>
    <lineage>
        <taxon>Eukaryota</taxon>
        <taxon>Viridiplantae</taxon>
        <taxon>Streptophyta</taxon>
        <taxon>Embryophyta</taxon>
        <taxon>Tracheophyta</taxon>
        <taxon>Spermatophyta</taxon>
        <taxon>Magnoliopsida</taxon>
        <taxon>eudicotyledons</taxon>
        <taxon>Gunneridae</taxon>
        <taxon>Pentapetalae</taxon>
        <taxon>rosids</taxon>
        <taxon>fabids</taxon>
        <taxon>Rosales</taxon>
        <taxon>Rosaceae</taxon>
        <taxon>Amygdaloideae</taxon>
        <taxon>Maleae</taxon>
        <taxon>Pyrus</taxon>
    </lineage>
</organism>
<name>A0A5N5FS48_9ROSA</name>
<evidence type="ECO:0000313" key="3">
    <source>
        <dbReference type="Proteomes" id="UP000327157"/>
    </source>
</evidence>
<keyword evidence="1" id="KW-0472">Membrane</keyword>
<reference evidence="3" key="2">
    <citation type="submission" date="2019-10" db="EMBL/GenBank/DDBJ databases">
        <title>A de novo genome assembly of a pear dwarfing rootstock.</title>
        <authorList>
            <person name="Wang F."/>
            <person name="Wang J."/>
            <person name="Li S."/>
            <person name="Zhang Y."/>
            <person name="Fang M."/>
            <person name="Ma L."/>
            <person name="Zhao Y."/>
            <person name="Jiang S."/>
        </authorList>
    </citation>
    <scope>NUCLEOTIDE SEQUENCE [LARGE SCALE GENOMIC DNA]</scope>
</reference>
<keyword evidence="1" id="KW-0812">Transmembrane</keyword>
<dbReference type="PANTHER" id="PTHR48473:SF1">
    <property type="entry name" value="TIR DOMAIN-CONTAINING PROTEIN"/>
    <property type="match status" value="1"/>
</dbReference>
<feature type="transmembrane region" description="Helical" evidence="1">
    <location>
        <begin position="66"/>
        <end position="82"/>
    </location>
</feature>
<evidence type="ECO:0000313" key="2">
    <source>
        <dbReference type="EMBL" id="KAB2605969.1"/>
    </source>
</evidence>
<accession>A0A5N5FS48</accession>
<feature type="transmembrane region" description="Helical" evidence="1">
    <location>
        <begin position="94"/>
        <end position="117"/>
    </location>
</feature>
<evidence type="ECO:0000256" key="1">
    <source>
        <dbReference type="SAM" id="Phobius"/>
    </source>
</evidence>
<keyword evidence="3" id="KW-1185">Reference proteome</keyword>
<feature type="transmembrane region" description="Helical" evidence="1">
    <location>
        <begin position="148"/>
        <end position="167"/>
    </location>
</feature>
<reference evidence="2 3" key="1">
    <citation type="submission" date="2019-09" db="EMBL/GenBank/DDBJ databases">
        <authorList>
            <person name="Ou C."/>
        </authorList>
    </citation>
    <scope>NUCLEOTIDE SEQUENCE [LARGE SCALE GENOMIC DNA]</scope>
    <source>
        <strain evidence="2">S2</strain>
        <tissue evidence="2">Leaf</tissue>
    </source>
</reference>
<dbReference type="PANTHER" id="PTHR48473">
    <property type="entry name" value="TIR DOMAIN-CONTAINING PROTEIN"/>
    <property type="match status" value="1"/>
</dbReference>
<protein>
    <submittedName>
        <fullName evidence="2">Uncharacterized protein</fullName>
    </submittedName>
</protein>
<proteinExistence type="predicted"/>
<dbReference type="EMBL" id="SMOL01000559">
    <property type="protein sequence ID" value="KAB2605969.1"/>
    <property type="molecule type" value="Genomic_DNA"/>
</dbReference>
<sequence length="210" mass="23579">MEMESYMKDSNVGVGVVGGGVETPTDTANHKLAARVLCFLIKKRENYKNGLSILPNWSKGATSSEWILLFTNLGLEILSAAFDQVSSTRKPHYALIGMLLAIVAVLACISELLHNCIKERVVLRRRGMLWYFYYPPPNNMLFGTFPEIFGLCLAIVQCICSAVQYYFLHRHAINPIKLSPVPAVFFFSLVVLKLVNNRRYTADDNLQNGT</sequence>
<reference evidence="2 3" key="3">
    <citation type="submission" date="2019-11" db="EMBL/GenBank/DDBJ databases">
        <title>A de novo genome assembly of a pear dwarfing rootstock.</title>
        <authorList>
            <person name="Wang F."/>
            <person name="Wang J."/>
            <person name="Li S."/>
            <person name="Zhang Y."/>
            <person name="Fang M."/>
            <person name="Ma L."/>
            <person name="Zhao Y."/>
            <person name="Jiang S."/>
        </authorList>
    </citation>
    <scope>NUCLEOTIDE SEQUENCE [LARGE SCALE GENOMIC DNA]</scope>
    <source>
        <strain evidence="2">S2</strain>
        <tissue evidence="2">Leaf</tissue>
    </source>
</reference>
<comment type="caution">
    <text evidence="2">The sequence shown here is derived from an EMBL/GenBank/DDBJ whole genome shotgun (WGS) entry which is preliminary data.</text>
</comment>
<gene>
    <name evidence="2" type="ORF">D8674_005686</name>
</gene>
<dbReference type="AlphaFoldDB" id="A0A5N5FS48"/>
<dbReference type="OrthoDB" id="1166453at2759"/>
<keyword evidence="1" id="KW-1133">Transmembrane helix</keyword>
<dbReference type="Proteomes" id="UP000327157">
    <property type="component" value="Chromosome 11"/>
</dbReference>